<dbReference type="OrthoDB" id="3771157at2"/>
<dbReference type="EMBL" id="VZZK01000003">
    <property type="protein sequence ID" value="KAB1081029.1"/>
    <property type="molecule type" value="Genomic_DNA"/>
</dbReference>
<dbReference type="GO" id="GO:0016740">
    <property type="term" value="F:transferase activity"/>
    <property type="evidence" value="ECO:0007669"/>
    <property type="project" value="UniProtKB-KW"/>
</dbReference>
<evidence type="ECO:0000313" key="3">
    <source>
        <dbReference type="Proteomes" id="UP000474159"/>
    </source>
</evidence>
<feature type="domain" description="Glucosamine inositolphosphorylceramide transferase 1 N-terminal" evidence="1">
    <location>
        <begin position="251"/>
        <end position="481"/>
    </location>
</feature>
<dbReference type="InterPro" id="IPR023296">
    <property type="entry name" value="Glyco_hydro_beta-prop_sf"/>
</dbReference>
<keyword evidence="3" id="KW-1185">Reference proteome</keyword>
<sequence length="503" mass="54626">MRVRLRLDGRRARRWHLRLADALARHPGACLEVDARPGPDHWPDNADLLFRLETAIHGLPQIGPAAHLDARTPPSWPAPGNAPPDLVIDLCGDVPETGAVRLWRVLYDGQAGEAALLASLLAGRAPIAEIVEGQRVLCSGRLGTEVRGVALTMFEDALVRTATMIEAALKGRAPLLGADAPSSAALRLRTSDLGLRAVRMLAGAIVRRLYHLCYRAPHWRVGWRRLDGPGLVTLGHLPEIGWREVPDDGRRFYADPFPFEHQGEPWLFVEEYVHALGKALISAVRFGPEGAIGVPVPVLETGCHLSYPFVFARDGAVWMVPESCGAGSIDLYRAASFPGGWVKEATLVSGIAASDATLLEHAGRWWMFAAVRGNDAEAALGNGSFSDALHLWTAPDFRGPWTPHAANPVLIDIASARPAGRIVRRGADLIRPVQDCTRGYGQALALARIERLDDEAFAQRVEARIEAGPAWPGSRLHTLNAAAGYEFIDGSARAPRFKPSLRR</sequence>
<dbReference type="Gene3D" id="2.115.10.20">
    <property type="entry name" value="Glycosyl hydrolase domain, family 43"/>
    <property type="match status" value="1"/>
</dbReference>
<proteinExistence type="predicted"/>
<comment type="caution">
    <text evidence="2">The sequence shown here is derived from an EMBL/GenBank/DDBJ whole genome shotgun (WGS) entry which is preliminary data.</text>
</comment>
<evidence type="ECO:0000313" key="2">
    <source>
        <dbReference type="EMBL" id="KAB1081029.1"/>
    </source>
</evidence>
<reference evidence="2 3" key="1">
    <citation type="submission" date="2019-09" db="EMBL/GenBank/DDBJ databases">
        <title>YIM 48816 draft genome.</title>
        <authorList>
            <person name="Jiang L."/>
        </authorList>
    </citation>
    <scope>NUCLEOTIDE SEQUENCE [LARGE SCALE GENOMIC DNA]</scope>
    <source>
        <strain evidence="2 3">YIM 48816</strain>
    </source>
</reference>
<accession>A0A6L3T4V9</accession>
<dbReference type="Pfam" id="PF24793">
    <property type="entry name" value="GINT1_N"/>
    <property type="match status" value="1"/>
</dbReference>
<dbReference type="InterPro" id="IPR056442">
    <property type="entry name" value="GINT1_N"/>
</dbReference>
<dbReference type="Proteomes" id="UP000474159">
    <property type="component" value="Unassembled WGS sequence"/>
</dbReference>
<gene>
    <name evidence="2" type="ORF">F6X53_04575</name>
</gene>
<dbReference type="AlphaFoldDB" id="A0A6L3T4V9"/>
<name>A0A6L3T4V9_9HYPH</name>
<dbReference type="SUPFAM" id="SSF75005">
    <property type="entry name" value="Arabinanase/levansucrase/invertase"/>
    <property type="match status" value="1"/>
</dbReference>
<protein>
    <submittedName>
        <fullName evidence="2">Formyl transferase</fullName>
    </submittedName>
</protein>
<organism evidence="2 3">
    <name type="scientific">Methylobacterium soli</name>
    <dbReference type="NCBI Taxonomy" id="553447"/>
    <lineage>
        <taxon>Bacteria</taxon>
        <taxon>Pseudomonadati</taxon>
        <taxon>Pseudomonadota</taxon>
        <taxon>Alphaproteobacteria</taxon>
        <taxon>Hyphomicrobiales</taxon>
        <taxon>Methylobacteriaceae</taxon>
        <taxon>Methylobacterium</taxon>
    </lineage>
</organism>
<keyword evidence="2" id="KW-0808">Transferase</keyword>
<evidence type="ECO:0000259" key="1">
    <source>
        <dbReference type="Pfam" id="PF24793"/>
    </source>
</evidence>